<sequence length="211" mass="23648">SPPFTKLTLTSEPHSRFYGAPNRVLGFEYLHSLDLIYRDLRPENLLLDAVGYIKVTDFGFAKRVKGRTWTLATTRPWDWWALGVLVYEMRCRLSAAFFADQPNPDLREDRLGKPFLLGSEGPAAQPALQCDLTKRFGNLKNGVSDIKCAQVVRHPPIGIQVYKKEVEAPFVPKIQGPGRSVELRRIRRGAAGELPAQRSAPRSSPNSDHPA</sequence>
<dbReference type="GO" id="GO:0005524">
    <property type="term" value="F:ATP binding"/>
    <property type="evidence" value="ECO:0007669"/>
    <property type="project" value="UniProtKB-KW"/>
</dbReference>
<evidence type="ECO:0000259" key="7">
    <source>
        <dbReference type="PROSITE" id="PS50011"/>
    </source>
</evidence>
<accession>A0A1I8FQK9</accession>
<keyword evidence="8" id="KW-1185">Reference proteome</keyword>
<dbReference type="Proteomes" id="UP000095280">
    <property type="component" value="Unplaced"/>
</dbReference>
<keyword evidence="2" id="KW-0808">Transferase</keyword>
<keyword evidence="5" id="KW-0067">ATP-binding</keyword>
<evidence type="ECO:0000256" key="4">
    <source>
        <dbReference type="ARBA" id="ARBA00022777"/>
    </source>
</evidence>
<reference evidence="9" key="1">
    <citation type="submission" date="2016-11" db="UniProtKB">
        <authorList>
            <consortium name="WormBaseParasite"/>
        </authorList>
    </citation>
    <scope>IDENTIFICATION</scope>
</reference>
<dbReference type="InterPro" id="IPR000719">
    <property type="entry name" value="Prot_kinase_dom"/>
</dbReference>
<keyword evidence="1" id="KW-0723">Serine/threonine-protein kinase</keyword>
<evidence type="ECO:0000256" key="6">
    <source>
        <dbReference type="SAM" id="MobiDB-lite"/>
    </source>
</evidence>
<name>A0A1I8FQK9_9PLAT</name>
<dbReference type="GO" id="GO:0005829">
    <property type="term" value="C:cytosol"/>
    <property type="evidence" value="ECO:0007669"/>
    <property type="project" value="TreeGrafter"/>
</dbReference>
<evidence type="ECO:0000256" key="2">
    <source>
        <dbReference type="ARBA" id="ARBA00022679"/>
    </source>
</evidence>
<proteinExistence type="predicted"/>
<dbReference type="InterPro" id="IPR011009">
    <property type="entry name" value="Kinase-like_dom_sf"/>
</dbReference>
<feature type="domain" description="Protein kinase" evidence="7">
    <location>
        <begin position="1"/>
        <end position="211"/>
    </location>
</feature>
<evidence type="ECO:0000256" key="5">
    <source>
        <dbReference type="ARBA" id="ARBA00022840"/>
    </source>
</evidence>
<evidence type="ECO:0000313" key="9">
    <source>
        <dbReference type="WBParaSite" id="maker-unitig_44472-snap-gene-0.0-mRNA-1"/>
    </source>
</evidence>
<dbReference type="InterPro" id="IPR008266">
    <property type="entry name" value="Tyr_kinase_AS"/>
</dbReference>
<protein>
    <submittedName>
        <fullName evidence="9">Protein kinase domain-containing protein</fullName>
    </submittedName>
</protein>
<dbReference type="AlphaFoldDB" id="A0A1I8FQK9"/>
<organism evidence="8 9">
    <name type="scientific">Macrostomum lignano</name>
    <dbReference type="NCBI Taxonomy" id="282301"/>
    <lineage>
        <taxon>Eukaryota</taxon>
        <taxon>Metazoa</taxon>
        <taxon>Spiralia</taxon>
        <taxon>Lophotrochozoa</taxon>
        <taxon>Platyhelminthes</taxon>
        <taxon>Rhabditophora</taxon>
        <taxon>Macrostomorpha</taxon>
        <taxon>Macrostomida</taxon>
        <taxon>Macrostomidae</taxon>
        <taxon>Macrostomum</taxon>
    </lineage>
</organism>
<feature type="compositionally biased region" description="Polar residues" evidence="6">
    <location>
        <begin position="200"/>
        <end position="211"/>
    </location>
</feature>
<feature type="region of interest" description="Disordered" evidence="6">
    <location>
        <begin position="181"/>
        <end position="211"/>
    </location>
</feature>
<dbReference type="Pfam" id="PF00069">
    <property type="entry name" value="Pkinase"/>
    <property type="match status" value="1"/>
</dbReference>
<dbReference type="WBParaSite" id="maker-unitig_44472-snap-gene-0.0-mRNA-1">
    <property type="protein sequence ID" value="maker-unitig_44472-snap-gene-0.0-mRNA-1"/>
    <property type="gene ID" value="maker-unitig_44472-snap-gene-0.0"/>
</dbReference>
<dbReference type="GO" id="GO:0004691">
    <property type="term" value="F:cAMP-dependent protein kinase activity"/>
    <property type="evidence" value="ECO:0007669"/>
    <property type="project" value="TreeGrafter"/>
</dbReference>
<dbReference type="GO" id="GO:0005634">
    <property type="term" value="C:nucleus"/>
    <property type="evidence" value="ECO:0007669"/>
    <property type="project" value="TreeGrafter"/>
</dbReference>
<evidence type="ECO:0000256" key="1">
    <source>
        <dbReference type="ARBA" id="ARBA00022527"/>
    </source>
</evidence>
<dbReference type="SUPFAM" id="SSF56112">
    <property type="entry name" value="Protein kinase-like (PK-like)"/>
    <property type="match status" value="1"/>
</dbReference>
<dbReference type="SMART" id="SM00220">
    <property type="entry name" value="S_TKc"/>
    <property type="match status" value="1"/>
</dbReference>
<dbReference type="Gene3D" id="1.10.510.10">
    <property type="entry name" value="Transferase(Phosphotransferase) domain 1"/>
    <property type="match status" value="1"/>
</dbReference>
<dbReference type="PROSITE" id="PS50011">
    <property type="entry name" value="PROTEIN_KINASE_DOM"/>
    <property type="match status" value="1"/>
</dbReference>
<evidence type="ECO:0000313" key="8">
    <source>
        <dbReference type="Proteomes" id="UP000095280"/>
    </source>
</evidence>
<dbReference type="PANTHER" id="PTHR24353:SF153">
    <property type="entry name" value="CAMP-DEPENDENT PROTEIN KINASE CATALYTIC SUBUNIT 1"/>
    <property type="match status" value="1"/>
</dbReference>
<dbReference type="PROSITE" id="PS00109">
    <property type="entry name" value="PROTEIN_KINASE_TYR"/>
    <property type="match status" value="1"/>
</dbReference>
<keyword evidence="4" id="KW-0418">Kinase</keyword>
<evidence type="ECO:0000256" key="3">
    <source>
        <dbReference type="ARBA" id="ARBA00022741"/>
    </source>
</evidence>
<keyword evidence="3" id="KW-0547">Nucleotide-binding</keyword>
<dbReference type="PANTHER" id="PTHR24353">
    <property type="entry name" value="CYCLIC NUCLEOTIDE-DEPENDENT PROTEIN KINASE"/>
    <property type="match status" value="1"/>
</dbReference>
<dbReference type="GO" id="GO:0005952">
    <property type="term" value="C:cAMP-dependent protein kinase complex"/>
    <property type="evidence" value="ECO:0007669"/>
    <property type="project" value="TreeGrafter"/>
</dbReference>